<accession>A0AAV2FEJ4</accession>
<gene>
    <name evidence="1" type="ORF">LTRI10_LOCUS37056</name>
</gene>
<dbReference type="AlphaFoldDB" id="A0AAV2FEJ4"/>
<name>A0AAV2FEJ4_9ROSI</name>
<dbReference type="PANTHER" id="PTHR46201">
    <property type="entry name" value="PHD FINGER PROTEIN MALE MEIOCYTE DEATH 1-RELATED"/>
    <property type="match status" value="1"/>
</dbReference>
<evidence type="ECO:0000313" key="2">
    <source>
        <dbReference type="Proteomes" id="UP001497516"/>
    </source>
</evidence>
<keyword evidence="2" id="KW-1185">Reference proteome</keyword>
<dbReference type="Proteomes" id="UP001497516">
    <property type="component" value="Chromosome 6"/>
</dbReference>
<evidence type="ECO:0000313" key="1">
    <source>
        <dbReference type="EMBL" id="CAL1396704.1"/>
    </source>
</evidence>
<proteinExistence type="predicted"/>
<protein>
    <submittedName>
        <fullName evidence="1">Uncharacterized protein</fullName>
    </submittedName>
</protein>
<reference evidence="1 2" key="1">
    <citation type="submission" date="2024-04" db="EMBL/GenBank/DDBJ databases">
        <authorList>
            <person name="Fracassetti M."/>
        </authorList>
    </citation>
    <scope>NUCLEOTIDE SEQUENCE [LARGE SCALE GENOMIC DNA]</scope>
</reference>
<dbReference type="PANTHER" id="PTHR46201:SF9">
    <property type="entry name" value="PHD FINGER PROTEIN MALE MEIOCYTE DEATH 1"/>
    <property type="match status" value="1"/>
</dbReference>
<organism evidence="1 2">
    <name type="scientific">Linum trigynum</name>
    <dbReference type="NCBI Taxonomy" id="586398"/>
    <lineage>
        <taxon>Eukaryota</taxon>
        <taxon>Viridiplantae</taxon>
        <taxon>Streptophyta</taxon>
        <taxon>Embryophyta</taxon>
        <taxon>Tracheophyta</taxon>
        <taxon>Spermatophyta</taxon>
        <taxon>Magnoliopsida</taxon>
        <taxon>eudicotyledons</taxon>
        <taxon>Gunneridae</taxon>
        <taxon>Pentapetalae</taxon>
        <taxon>rosids</taxon>
        <taxon>fabids</taxon>
        <taxon>Malpighiales</taxon>
        <taxon>Linaceae</taxon>
        <taxon>Linum</taxon>
    </lineage>
</organism>
<sequence>MPNSVADAGRKRKRNPKLFSFHSFCDPDCPVISSESFRDRIRVFLREFAEVEDYNIRSMPVWCTLLVQGNKGGLFVPLYTIEEDCQAFRSEPYCDHCKC</sequence>
<dbReference type="EMBL" id="OZ034819">
    <property type="protein sequence ID" value="CAL1396704.1"/>
    <property type="molecule type" value="Genomic_DNA"/>
</dbReference>